<dbReference type="STRING" id="4155.A0A022RIS2"/>
<dbReference type="KEGG" id="egt:105956415"/>
<dbReference type="AlphaFoldDB" id="A0A022RIS2"/>
<proteinExistence type="predicted"/>
<accession>A0A022RIS2</accession>
<name>A0A022RIS2_ERYGU</name>
<dbReference type="EMBL" id="KI630476">
    <property type="protein sequence ID" value="EYU38795.1"/>
    <property type="molecule type" value="Genomic_DNA"/>
</dbReference>
<dbReference type="InterPro" id="IPR037176">
    <property type="entry name" value="Osmotin/thaumatin-like_sf"/>
</dbReference>
<dbReference type="PANTHER" id="PTHR31048">
    <property type="entry name" value="OS03G0233200 PROTEIN"/>
    <property type="match status" value="1"/>
</dbReference>
<dbReference type="SMART" id="SM00205">
    <property type="entry name" value="THN"/>
    <property type="match status" value="1"/>
</dbReference>
<dbReference type="Proteomes" id="UP000030748">
    <property type="component" value="Unassembled WGS sequence"/>
</dbReference>
<dbReference type="PROSITE" id="PS51367">
    <property type="entry name" value="THAUMATIN_2"/>
    <property type="match status" value="1"/>
</dbReference>
<dbReference type="OrthoDB" id="430315at2759"/>
<dbReference type="PhylomeDB" id="A0A022RIS2"/>
<evidence type="ECO:0008006" key="3">
    <source>
        <dbReference type="Google" id="ProtNLM"/>
    </source>
</evidence>
<dbReference type="eggNOG" id="ENOG502QPIR">
    <property type="taxonomic scope" value="Eukaryota"/>
</dbReference>
<dbReference type="PRINTS" id="PR00347">
    <property type="entry name" value="THAUMATIN"/>
</dbReference>
<dbReference type="OMA" id="NGANDNY"/>
<dbReference type="Gene3D" id="2.60.110.10">
    <property type="entry name" value="Thaumatin"/>
    <property type="match status" value="1"/>
</dbReference>
<dbReference type="Pfam" id="PF00314">
    <property type="entry name" value="Thaumatin"/>
    <property type="match status" value="1"/>
</dbReference>
<dbReference type="InterPro" id="IPR001938">
    <property type="entry name" value="Thaumatin"/>
</dbReference>
<dbReference type="SUPFAM" id="SSF49870">
    <property type="entry name" value="Osmotin, thaumatin-like protein"/>
    <property type="match status" value="1"/>
</dbReference>
<dbReference type="FunFam" id="2.60.110.10:FF:000001">
    <property type="entry name" value="THAUMATIN-LIKE PROTEIN 1"/>
    <property type="match status" value="1"/>
</dbReference>
<dbReference type="CDD" id="cd09218">
    <property type="entry name" value="TLP-PA"/>
    <property type="match status" value="1"/>
</dbReference>
<dbReference type="GO" id="GO:0006952">
    <property type="term" value="P:defense response"/>
    <property type="evidence" value="ECO:0000318"/>
    <property type="project" value="GO_Central"/>
</dbReference>
<protein>
    <recommendedName>
        <fullName evidence="3">Thaumatin-like protein 1</fullName>
    </recommendedName>
</protein>
<evidence type="ECO:0000313" key="2">
    <source>
        <dbReference type="Proteomes" id="UP000030748"/>
    </source>
</evidence>
<organism evidence="1 2">
    <name type="scientific">Erythranthe guttata</name>
    <name type="common">Yellow monkey flower</name>
    <name type="synonym">Mimulus guttatus</name>
    <dbReference type="NCBI Taxonomy" id="4155"/>
    <lineage>
        <taxon>Eukaryota</taxon>
        <taxon>Viridiplantae</taxon>
        <taxon>Streptophyta</taxon>
        <taxon>Embryophyta</taxon>
        <taxon>Tracheophyta</taxon>
        <taxon>Spermatophyta</taxon>
        <taxon>Magnoliopsida</taxon>
        <taxon>eudicotyledons</taxon>
        <taxon>Gunneridae</taxon>
        <taxon>Pentapetalae</taxon>
        <taxon>asterids</taxon>
        <taxon>lamiids</taxon>
        <taxon>Lamiales</taxon>
        <taxon>Phrymaceae</taxon>
        <taxon>Erythranthe</taxon>
    </lineage>
</organism>
<gene>
    <name evidence="1" type="ORF">MIMGU_mgv1a010603mg</name>
</gene>
<keyword evidence="2" id="KW-1185">Reference proteome</keyword>
<evidence type="ECO:0000313" key="1">
    <source>
        <dbReference type="EMBL" id="EYU38795.1"/>
    </source>
</evidence>
<sequence length="307" mass="32248">MYSSTSYSSIAIYVITFIFLFMPKGSLGTTFTLLNRCDYTVWPGILPNHGSPGLDTTGFELPPRAARSLQAPPGWSGRLWARTGCSFDPTTGAGRCATADCGSNRVECGSNGAVPPATLAEFTVGSGSAALDFYDVSLVDGYNLPMVVQPVGGSGNCSLTGCAADLNRICPNELRSEDGQGCRSACEAFGKPEYCCRGAYGSPDTCRPSAYSAVFKSACPRSYSYAYDDGTSTFTCGAADYTITFCPLLTSRKSSSPATEGGSGSAPPQDDLPSWMPSFGLGGSSSSFVFDYANYFIICASTIFLLL</sequence>
<reference evidence="1 2" key="1">
    <citation type="journal article" date="2013" name="Proc. Natl. Acad. Sci. U.S.A.">
        <title>Fine-scale variation in meiotic recombination in Mimulus inferred from population shotgun sequencing.</title>
        <authorList>
            <person name="Hellsten U."/>
            <person name="Wright K.M."/>
            <person name="Jenkins J."/>
            <person name="Shu S."/>
            <person name="Yuan Y."/>
            <person name="Wessler S.R."/>
            <person name="Schmutz J."/>
            <person name="Willis J.H."/>
            <person name="Rokhsar D.S."/>
        </authorList>
    </citation>
    <scope>NUCLEOTIDE SEQUENCE [LARGE SCALE GENOMIC DNA]</scope>
    <source>
        <strain evidence="2">cv. DUN x IM62</strain>
    </source>
</reference>